<evidence type="ECO:0000256" key="5">
    <source>
        <dbReference type="ARBA" id="ARBA00013151"/>
    </source>
</evidence>
<accession>A0A517XLW2</accession>
<protein>
    <recommendedName>
        <fullName evidence="5 10">Transaldolase</fullName>
        <ecNumber evidence="5 10">2.2.1.2</ecNumber>
    </recommendedName>
</protein>
<keyword evidence="7 10" id="KW-0808">Transferase</keyword>
<evidence type="ECO:0000256" key="3">
    <source>
        <dbReference type="ARBA" id="ARBA00004857"/>
    </source>
</evidence>
<keyword evidence="9 10" id="KW-0704">Schiff base</keyword>
<sequence length="352" mass="38497">MTPLQSLVAAGTKLYLDSVDPVEIATNRANGATGATSNPIIISDLIKTGKFDGDMKAFFAQGLDDEAVAWAMTDKLVKDAQAVFLPVWEETKGDEGWVSFELDPLLEDTANTMPAAERSKKYIELGKKWSAGHTNRMIKVPATPGGLGALEELMAAGVALNVTLIFSERQYKAARDACWRGAQRRSDKANVKSVYSIFVSRVDVYTEKAVPSLSPAAQGQVGIVNAKRIWKMNKDYWADKGLARSQEMIFASTGTKKMMDGTTPPAWMYVEAFAGSDIETNPPATNKAVQECGRTFTSHINELPPADVLAEIDAKVDMQKLEETLMREGLEKFADPQKALLALITKKRAELK</sequence>
<proteinExistence type="inferred from homology"/>
<evidence type="ECO:0000256" key="1">
    <source>
        <dbReference type="ARBA" id="ARBA00003518"/>
    </source>
</evidence>
<evidence type="ECO:0000256" key="6">
    <source>
        <dbReference type="ARBA" id="ARBA00022490"/>
    </source>
</evidence>
<dbReference type="SUPFAM" id="SSF51569">
    <property type="entry name" value="Aldolase"/>
    <property type="match status" value="1"/>
</dbReference>
<evidence type="ECO:0000256" key="2">
    <source>
        <dbReference type="ARBA" id="ARBA00004496"/>
    </source>
</evidence>
<dbReference type="GO" id="GO:0005737">
    <property type="term" value="C:cytoplasm"/>
    <property type="evidence" value="ECO:0007669"/>
    <property type="project" value="UniProtKB-SubCell"/>
</dbReference>
<feature type="active site" description="Schiff-base intermediate with substrate" evidence="10">
    <location>
        <position position="139"/>
    </location>
</feature>
<reference evidence="11 12" key="1">
    <citation type="submission" date="2019-02" db="EMBL/GenBank/DDBJ databases">
        <title>Deep-cultivation of Planctomycetes and their phenomic and genomic characterization uncovers novel biology.</title>
        <authorList>
            <person name="Wiegand S."/>
            <person name="Jogler M."/>
            <person name="Boedeker C."/>
            <person name="Pinto D."/>
            <person name="Vollmers J."/>
            <person name="Rivas-Marin E."/>
            <person name="Kohn T."/>
            <person name="Peeters S.H."/>
            <person name="Heuer A."/>
            <person name="Rast P."/>
            <person name="Oberbeckmann S."/>
            <person name="Bunk B."/>
            <person name="Jeske O."/>
            <person name="Meyerdierks A."/>
            <person name="Storesund J.E."/>
            <person name="Kallscheuer N."/>
            <person name="Luecker S."/>
            <person name="Lage O.M."/>
            <person name="Pohl T."/>
            <person name="Merkel B.J."/>
            <person name="Hornburger P."/>
            <person name="Mueller R.-W."/>
            <person name="Bruemmer F."/>
            <person name="Labrenz M."/>
            <person name="Spormann A.M."/>
            <person name="Op den Camp H."/>
            <person name="Overmann J."/>
            <person name="Amann R."/>
            <person name="Jetten M.S.M."/>
            <person name="Mascher T."/>
            <person name="Medema M.H."/>
            <person name="Devos D.P."/>
            <person name="Kaster A.-K."/>
            <person name="Ovreas L."/>
            <person name="Rohde M."/>
            <person name="Galperin M.Y."/>
            <person name="Jogler C."/>
        </authorList>
    </citation>
    <scope>NUCLEOTIDE SEQUENCE [LARGE SCALE GENOMIC DNA]</scope>
    <source>
        <strain evidence="11 12">ETA_A1</strain>
    </source>
</reference>
<dbReference type="EMBL" id="CP036273">
    <property type="protein sequence ID" value="QDU18497.1"/>
    <property type="molecule type" value="Genomic_DNA"/>
</dbReference>
<organism evidence="11 12">
    <name type="scientific">Urbifossiella limnaea</name>
    <dbReference type="NCBI Taxonomy" id="2528023"/>
    <lineage>
        <taxon>Bacteria</taxon>
        <taxon>Pseudomonadati</taxon>
        <taxon>Planctomycetota</taxon>
        <taxon>Planctomycetia</taxon>
        <taxon>Gemmatales</taxon>
        <taxon>Gemmataceae</taxon>
        <taxon>Urbifossiella</taxon>
    </lineage>
</organism>
<dbReference type="PANTHER" id="PTHR10683">
    <property type="entry name" value="TRANSALDOLASE"/>
    <property type="match status" value="1"/>
</dbReference>
<keyword evidence="12" id="KW-1185">Reference proteome</keyword>
<comment type="function">
    <text evidence="1 10">Transaldolase is important for the balance of metabolites in the pentose-phosphate pathway.</text>
</comment>
<dbReference type="GO" id="GO:0004801">
    <property type="term" value="F:transaldolase activity"/>
    <property type="evidence" value="ECO:0007669"/>
    <property type="project" value="UniProtKB-UniRule"/>
</dbReference>
<dbReference type="PANTHER" id="PTHR10683:SF31">
    <property type="entry name" value="TRANSALDOLASE"/>
    <property type="match status" value="1"/>
</dbReference>
<dbReference type="KEGG" id="uli:ETAA1_03870"/>
<keyword evidence="8 10" id="KW-0570">Pentose shunt</keyword>
<name>A0A517XLW2_9BACT</name>
<dbReference type="UniPathway" id="UPA00115">
    <property type="reaction ID" value="UER00414"/>
</dbReference>
<dbReference type="Pfam" id="PF00923">
    <property type="entry name" value="TAL_FSA"/>
    <property type="match status" value="1"/>
</dbReference>
<dbReference type="InterPro" id="IPR004732">
    <property type="entry name" value="Transaldolase_2"/>
</dbReference>
<comment type="pathway">
    <text evidence="3 10">Carbohydrate degradation; pentose phosphate pathway; D-glyceraldehyde 3-phosphate and beta-D-fructose 6-phosphate from D-ribose 5-phosphate and D-xylulose 5-phosphate (non-oxidative stage): step 2/3.</text>
</comment>
<dbReference type="EC" id="2.2.1.2" evidence="5 10"/>
<evidence type="ECO:0000256" key="7">
    <source>
        <dbReference type="ARBA" id="ARBA00022679"/>
    </source>
</evidence>
<dbReference type="Proteomes" id="UP000319576">
    <property type="component" value="Chromosome"/>
</dbReference>
<dbReference type="AlphaFoldDB" id="A0A517XLW2"/>
<dbReference type="GO" id="GO:0006098">
    <property type="term" value="P:pentose-phosphate shunt"/>
    <property type="evidence" value="ECO:0007669"/>
    <property type="project" value="UniProtKB-UniRule"/>
</dbReference>
<evidence type="ECO:0000256" key="8">
    <source>
        <dbReference type="ARBA" id="ARBA00023126"/>
    </source>
</evidence>
<keyword evidence="6 10" id="KW-0963">Cytoplasm</keyword>
<dbReference type="RefSeq" id="WP_145233832.1">
    <property type="nucleotide sequence ID" value="NZ_CP036273.1"/>
</dbReference>
<evidence type="ECO:0000256" key="9">
    <source>
        <dbReference type="ARBA" id="ARBA00023270"/>
    </source>
</evidence>
<dbReference type="HAMAP" id="MF_00493">
    <property type="entry name" value="Transaldolase_2"/>
    <property type="match status" value="1"/>
</dbReference>
<gene>
    <name evidence="10 11" type="primary">tal</name>
    <name evidence="11" type="ORF">ETAA1_03870</name>
</gene>
<evidence type="ECO:0000256" key="10">
    <source>
        <dbReference type="HAMAP-Rule" id="MF_00493"/>
    </source>
</evidence>
<comment type="similarity">
    <text evidence="4 10">Belongs to the transaldolase family. Type 2 subfamily.</text>
</comment>
<comment type="subcellular location">
    <subcellularLocation>
        <location evidence="2 10">Cytoplasm</location>
    </subcellularLocation>
</comment>
<evidence type="ECO:0000313" key="11">
    <source>
        <dbReference type="EMBL" id="QDU18497.1"/>
    </source>
</evidence>
<dbReference type="OrthoDB" id="140919at2"/>
<dbReference type="Gene3D" id="3.20.20.70">
    <property type="entry name" value="Aldolase class I"/>
    <property type="match status" value="1"/>
</dbReference>
<dbReference type="InterPro" id="IPR013785">
    <property type="entry name" value="Aldolase_TIM"/>
</dbReference>
<dbReference type="InterPro" id="IPR001585">
    <property type="entry name" value="TAL/FSA"/>
</dbReference>
<evidence type="ECO:0000313" key="12">
    <source>
        <dbReference type="Proteomes" id="UP000319576"/>
    </source>
</evidence>
<evidence type="ECO:0000256" key="4">
    <source>
        <dbReference type="ARBA" id="ARBA00008426"/>
    </source>
</evidence>
<dbReference type="GO" id="GO:0005975">
    <property type="term" value="P:carbohydrate metabolic process"/>
    <property type="evidence" value="ECO:0007669"/>
    <property type="project" value="InterPro"/>
</dbReference>
<comment type="catalytic activity">
    <reaction evidence="10">
        <text>D-sedoheptulose 7-phosphate + D-glyceraldehyde 3-phosphate = D-erythrose 4-phosphate + beta-D-fructose 6-phosphate</text>
        <dbReference type="Rhea" id="RHEA:17053"/>
        <dbReference type="ChEBI" id="CHEBI:16897"/>
        <dbReference type="ChEBI" id="CHEBI:57483"/>
        <dbReference type="ChEBI" id="CHEBI:57634"/>
        <dbReference type="ChEBI" id="CHEBI:59776"/>
        <dbReference type="EC" id="2.2.1.2"/>
    </reaction>
</comment>